<organism evidence="1 2">
    <name type="scientific">Candidatus Accumulibacter adjunctus</name>
    <dbReference type="NCBI Taxonomy" id="1454001"/>
    <lineage>
        <taxon>Bacteria</taxon>
        <taxon>Pseudomonadati</taxon>
        <taxon>Pseudomonadota</taxon>
        <taxon>Betaproteobacteria</taxon>
        <taxon>Candidatus Accumulibacter</taxon>
    </lineage>
</organism>
<evidence type="ECO:0000313" key="2">
    <source>
        <dbReference type="Proteomes" id="UP000020218"/>
    </source>
</evidence>
<gene>
    <name evidence="1" type="ORF">AW08_03678</name>
</gene>
<dbReference type="AlphaFoldDB" id="A0A011PDZ2"/>
<proteinExistence type="predicted"/>
<reference evidence="1" key="1">
    <citation type="submission" date="2014-02" db="EMBL/GenBank/DDBJ databases">
        <title>Expanding our view of genomic diversity in Candidatus Accumulibacter clades.</title>
        <authorList>
            <person name="Skennerton C.T."/>
            <person name="Barr J.J."/>
            <person name="Slater F.R."/>
            <person name="Bond P.L."/>
            <person name="Tyson G.W."/>
        </authorList>
    </citation>
    <scope>NUCLEOTIDE SEQUENCE [LARGE SCALE GENOMIC DNA]</scope>
</reference>
<keyword evidence="2" id="KW-1185">Reference proteome</keyword>
<sequence>MRFFSAIKILLVLGMVFVGQGFLGAQEAAGRKDCQFARPPQWGERTLSWDGHCQAGRAHGLGVLRAYRKGDETIVFYGRMEQGEMALGVIESRDGYQAGRFSDGTVMPEQPREVIINAFDQASAAARAFSQRLRKADNEVSAAYYLRKSQELARQMD</sequence>
<dbReference type="STRING" id="1454001.AW08_03678"/>
<protein>
    <submittedName>
        <fullName evidence="1">Uncharacterized protein</fullName>
    </submittedName>
</protein>
<accession>A0A011PDZ2</accession>
<dbReference type="EMBL" id="JFAX01000034">
    <property type="protein sequence ID" value="EXI64489.1"/>
    <property type="molecule type" value="Genomic_DNA"/>
</dbReference>
<evidence type="ECO:0000313" key="1">
    <source>
        <dbReference type="EMBL" id="EXI64489.1"/>
    </source>
</evidence>
<dbReference type="PATRIC" id="fig|1454001.3.peg.3714"/>
<name>A0A011PDZ2_9PROT</name>
<dbReference type="Proteomes" id="UP000020218">
    <property type="component" value="Unassembled WGS sequence"/>
</dbReference>
<comment type="caution">
    <text evidence="1">The sequence shown here is derived from an EMBL/GenBank/DDBJ whole genome shotgun (WGS) entry which is preliminary data.</text>
</comment>